<dbReference type="RefSeq" id="WP_157012393.1">
    <property type="nucleotide sequence ID" value="NZ_JARFIT010000006.1"/>
</dbReference>
<keyword evidence="1" id="KW-0238">DNA-binding</keyword>
<feature type="domain" description="HTH cro/C1-type" evidence="2">
    <location>
        <begin position="26"/>
        <end position="74"/>
    </location>
</feature>
<evidence type="ECO:0000313" key="4">
    <source>
        <dbReference type="Proteomes" id="UP000488839"/>
    </source>
</evidence>
<dbReference type="SUPFAM" id="SSF47413">
    <property type="entry name" value="lambda repressor-like DNA-binding domains"/>
    <property type="match status" value="1"/>
</dbReference>
<evidence type="ECO:0000256" key="1">
    <source>
        <dbReference type="ARBA" id="ARBA00023125"/>
    </source>
</evidence>
<dbReference type="AlphaFoldDB" id="A0A7K1T4K3"/>
<dbReference type="SMART" id="SM00530">
    <property type="entry name" value="HTH_XRE"/>
    <property type="match status" value="1"/>
</dbReference>
<evidence type="ECO:0000313" key="3">
    <source>
        <dbReference type="EMBL" id="MVN58564.1"/>
    </source>
</evidence>
<reference evidence="3 4" key="1">
    <citation type="submission" date="2019-11" db="EMBL/GenBank/DDBJ databases">
        <title>Whole genome shotgun sequencing (WGS) data from Adlercreutzia equolifaciens ResAG-91, Eggerthella lenta MRI-F36, MRI-F37, MRI-F40, ResAG-49, ResAG-88, ResAG-121, ResAG-145, and Gordonibacter sp. ResAG-5, ResAG-26, ResAG-43, ResAG-50, ResAG-59.</title>
        <authorList>
            <person name="Stoll D.A."/>
            <person name="Danylec N."/>
            <person name="Franz C.M.A.P."/>
            <person name="Huch M."/>
        </authorList>
    </citation>
    <scope>NUCLEOTIDE SEQUENCE [LARGE SCALE GENOMIC DNA]</scope>
    <source>
        <strain evidence="3 4">ResAG-91</strain>
    </source>
</reference>
<dbReference type="Pfam" id="PF01381">
    <property type="entry name" value="HTH_3"/>
    <property type="match status" value="1"/>
</dbReference>
<dbReference type="Proteomes" id="UP000488839">
    <property type="component" value="Unassembled WGS sequence"/>
</dbReference>
<dbReference type="InterPro" id="IPR013430">
    <property type="entry name" value="Toxin_antidote_HigA"/>
</dbReference>
<dbReference type="GO" id="GO:0003677">
    <property type="term" value="F:DNA binding"/>
    <property type="evidence" value="ECO:0007669"/>
    <property type="project" value="UniProtKB-KW"/>
</dbReference>
<dbReference type="Gene3D" id="1.10.260.40">
    <property type="entry name" value="lambda repressor-like DNA-binding domains"/>
    <property type="match status" value="1"/>
</dbReference>
<organism evidence="3 4">
    <name type="scientific">Adlercreutzia rubneri</name>
    <dbReference type="NCBI Taxonomy" id="2916441"/>
    <lineage>
        <taxon>Bacteria</taxon>
        <taxon>Bacillati</taxon>
        <taxon>Actinomycetota</taxon>
        <taxon>Coriobacteriia</taxon>
        <taxon>Eggerthellales</taxon>
        <taxon>Eggerthellaceae</taxon>
        <taxon>Adlercreutzia</taxon>
    </lineage>
</organism>
<dbReference type="InterPro" id="IPR010982">
    <property type="entry name" value="Lambda_DNA-bd_dom_sf"/>
</dbReference>
<dbReference type="InterPro" id="IPR001387">
    <property type="entry name" value="Cro/C1-type_HTH"/>
</dbReference>
<gene>
    <name evidence="3" type="ORF">GO707_04915</name>
</gene>
<dbReference type="EMBL" id="WPOO01000006">
    <property type="protein sequence ID" value="MVN58564.1"/>
    <property type="molecule type" value="Genomic_DNA"/>
</dbReference>
<accession>A0A7K1T4K3</accession>
<dbReference type="CDD" id="cd00093">
    <property type="entry name" value="HTH_XRE"/>
    <property type="match status" value="1"/>
</dbReference>
<comment type="caution">
    <text evidence="3">The sequence shown here is derived from an EMBL/GenBank/DDBJ whole genome shotgun (WGS) entry which is preliminary data.</text>
</comment>
<sequence length="106" mass="12191">MDDKMIMVSREPIHPGEFLREDYMPELGLTVASLAKRLGVSRQTVNDIVRERRGLSPEMCLRLARLFGTTPQYWMNMQAKVDIWDSLALHEEELESIEPFDIAAIA</sequence>
<dbReference type="PANTHER" id="PTHR36924:SF1">
    <property type="entry name" value="ANTITOXIN HIGA-1"/>
    <property type="match status" value="1"/>
</dbReference>
<dbReference type="PANTHER" id="PTHR36924">
    <property type="entry name" value="ANTITOXIN HIGA-1"/>
    <property type="match status" value="1"/>
</dbReference>
<proteinExistence type="predicted"/>
<keyword evidence="4" id="KW-1185">Reference proteome</keyword>
<dbReference type="PROSITE" id="PS50943">
    <property type="entry name" value="HTH_CROC1"/>
    <property type="match status" value="1"/>
</dbReference>
<evidence type="ECO:0000259" key="2">
    <source>
        <dbReference type="PROSITE" id="PS50943"/>
    </source>
</evidence>
<name>A0A7K1T4K3_9ACTN</name>
<dbReference type="NCBIfam" id="TIGR02607">
    <property type="entry name" value="antidote_HigA"/>
    <property type="match status" value="1"/>
</dbReference>
<protein>
    <submittedName>
        <fullName evidence="3">HigA family addiction module antidote protein</fullName>
    </submittedName>
</protein>